<dbReference type="Gene3D" id="3.20.20.80">
    <property type="entry name" value="Glycosidases"/>
    <property type="match status" value="1"/>
</dbReference>
<sequence>MQGTGDNVSAGYHGYWITDFTQVDPHLGTNADLKALVAAAHGKGMKVFFDIITNHTADVIDNEQQKYSLRRQGDQPLPRRRRRGLRRQRLRA</sequence>
<dbReference type="PANTHER" id="PTHR10357">
    <property type="entry name" value="ALPHA-AMYLASE FAMILY MEMBER"/>
    <property type="match status" value="1"/>
</dbReference>
<dbReference type="SUPFAM" id="SSF51445">
    <property type="entry name" value="(Trans)glycosidases"/>
    <property type="match status" value="1"/>
</dbReference>
<dbReference type="EMBL" id="BSUZ01000001">
    <property type="protein sequence ID" value="GMA88073.1"/>
    <property type="molecule type" value="Genomic_DNA"/>
</dbReference>
<dbReference type="InterPro" id="IPR006047">
    <property type="entry name" value="GH13_cat_dom"/>
</dbReference>
<dbReference type="Pfam" id="PF00128">
    <property type="entry name" value="Alpha-amylase"/>
    <property type="match status" value="1"/>
</dbReference>
<evidence type="ECO:0000256" key="1">
    <source>
        <dbReference type="SAM" id="MobiDB-lite"/>
    </source>
</evidence>
<organism evidence="3 4">
    <name type="scientific">Angustibacter aerolatus</name>
    <dbReference type="NCBI Taxonomy" id="1162965"/>
    <lineage>
        <taxon>Bacteria</taxon>
        <taxon>Bacillati</taxon>
        <taxon>Actinomycetota</taxon>
        <taxon>Actinomycetes</taxon>
        <taxon>Kineosporiales</taxon>
        <taxon>Kineosporiaceae</taxon>
    </lineage>
</organism>
<feature type="compositionally biased region" description="Basic residues" evidence="1">
    <location>
        <begin position="78"/>
        <end position="92"/>
    </location>
</feature>
<gene>
    <name evidence="3" type="ORF">GCM10025868_33230</name>
</gene>
<comment type="caution">
    <text evidence="3">The sequence shown here is derived from an EMBL/GenBank/DDBJ whole genome shotgun (WGS) entry which is preliminary data.</text>
</comment>
<dbReference type="PANTHER" id="PTHR10357:SF209">
    <property type="entry name" value="PERIPLASMIC ALPHA-AMYLASE"/>
    <property type="match status" value="1"/>
</dbReference>
<proteinExistence type="predicted"/>
<evidence type="ECO:0000313" key="3">
    <source>
        <dbReference type="EMBL" id="GMA88073.1"/>
    </source>
</evidence>
<accession>A0ABQ6JJB4</accession>
<evidence type="ECO:0000313" key="4">
    <source>
        <dbReference type="Proteomes" id="UP001157017"/>
    </source>
</evidence>
<evidence type="ECO:0000259" key="2">
    <source>
        <dbReference type="Pfam" id="PF00128"/>
    </source>
</evidence>
<dbReference type="Proteomes" id="UP001157017">
    <property type="component" value="Unassembled WGS sequence"/>
</dbReference>
<reference evidence="4" key="1">
    <citation type="journal article" date="2019" name="Int. J. Syst. Evol. Microbiol.">
        <title>The Global Catalogue of Microorganisms (GCM) 10K type strain sequencing project: providing services to taxonomists for standard genome sequencing and annotation.</title>
        <authorList>
            <consortium name="The Broad Institute Genomics Platform"/>
            <consortium name="The Broad Institute Genome Sequencing Center for Infectious Disease"/>
            <person name="Wu L."/>
            <person name="Ma J."/>
        </authorList>
    </citation>
    <scope>NUCLEOTIDE SEQUENCE [LARGE SCALE GENOMIC DNA]</scope>
    <source>
        <strain evidence="4">NBRC 108730</strain>
    </source>
</reference>
<feature type="region of interest" description="Disordered" evidence="1">
    <location>
        <begin position="64"/>
        <end position="92"/>
    </location>
</feature>
<protein>
    <recommendedName>
        <fullName evidence="2">Glycosyl hydrolase family 13 catalytic domain-containing protein</fullName>
    </recommendedName>
</protein>
<name>A0ABQ6JJB4_9ACTN</name>
<feature type="domain" description="Glycosyl hydrolase family 13 catalytic" evidence="2">
    <location>
        <begin position="13"/>
        <end position="68"/>
    </location>
</feature>
<keyword evidence="4" id="KW-1185">Reference proteome</keyword>
<dbReference type="InterPro" id="IPR017853">
    <property type="entry name" value="GH"/>
</dbReference>